<dbReference type="EMBL" id="JBHSMF010000006">
    <property type="protein sequence ID" value="MFC5497763.1"/>
    <property type="molecule type" value="Genomic_DNA"/>
</dbReference>
<evidence type="ECO:0000313" key="2">
    <source>
        <dbReference type="Proteomes" id="UP001596037"/>
    </source>
</evidence>
<name>A0ABW0ND33_9BURK</name>
<keyword evidence="2" id="KW-1185">Reference proteome</keyword>
<accession>A0ABW0ND33</accession>
<organism evidence="1 2">
    <name type="scientific">Caenimonas terrae</name>
    <dbReference type="NCBI Taxonomy" id="696074"/>
    <lineage>
        <taxon>Bacteria</taxon>
        <taxon>Pseudomonadati</taxon>
        <taxon>Pseudomonadota</taxon>
        <taxon>Betaproteobacteria</taxon>
        <taxon>Burkholderiales</taxon>
        <taxon>Comamonadaceae</taxon>
        <taxon>Caenimonas</taxon>
    </lineage>
</organism>
<protein>
    <submittedName>
        <fullName evidence="1">Uncharacterized protein</fullName>
    </submittedName>
</protein>
<sequence length="218" mass="24305">MTKFYDGQVEVVQLKAVPVQVPADSEEDAVQQAKNVAAAKEPEFRVTENVELRFVGEGDLGLGSRVVHSLMGTGVIEHAAPNPNGGFNFRVRFDKGIIKDIVGPGEELRPEALVQTNGAPYIHHYIVRLKWERGPNKLELIGKAQNKKERVDPALLAALKWFREHTSDGFIKQIQITHSANLDNDGTGVTHFPLWSYEVSASFKSDEALNRFLLMMQD</sequence>
<reference evidence="2" key="1">
    <citation type="journal article" date="2019" name="Int. J. Syst. Evol. Microbiol.">
        <title>The Global Catalogue of Microorganisms (GCM) 10K type strain sequencing project: providing services to taxonomists for standard genome sequencing and annotation.</title>
        <authorList>
            <consortium name="The Broad Institute Genomics Platform"/>
            <consortium name="The Broad Institute Genome Sequencing Center for Infectious Disease"/>
            <person name="Wu L."/>
            <person name="Ma J."/>
        </authorList>
    </citation>
    <scope>NUCLEOTIDE SEQUENCE [LARGE SCALE GENOMIC DNA]</scope>
    <source>
        <strain evidence="2">CCUG 57401</strain>
    </source>
</reference>
<gene>
    <name evidence="1" type="ORF">ACFPOE_09475</name>
</gene>
<proteinExistence type="predicted"/>
<comment type="caution">
    <text evidence="1">The sequence shown here is derived from an EMBL/GenBank/DDBJ whole genome shotgun (WGS) entry which is preliminary data.</text>
</comment>
<dbReference type="RefSeq" id="WP_376849840.1">
    <property type="nucleotide sequence ID" value="NZ_JBHSMF010000006.1"/>
</dbReference>
<dbReference type="Proteomes" id="UP001596037">
    <property type="component" value="Unassembled WGS sequence"/>
</dbReference>
<evidence type="ECO:0000313" key="1">
    <source>
        <dbReference type="EMBL" id="MFC5497763.1"/>
    </source>
</evidence>